<protein>
    <recommendedName>
        <fullName evidence="8">Autoinducer 2 import system permease protein LsrD</fullName>
    </recommendedName>
</protein>
<keyword evidence="3" id="KW-1003">Cell membrane</keyword>
<dbReference type="InterPro" id="IPR001851">
    <property type="entry name" value="ABC_transp_permease"/>
</dbReference>
<dbReference type="GO" id="GO:0005886">
    <property type="term" value="C:plasma membrane"/>
    <property type="evidence" value="ECO:0007669"/>
    <property type="project" value="UniProtKB-SubCell"/>
</dbReference>
<dbReference type="Pfam" id="PF02653">
    <property type="entry name" value="BPD_transp_2"/>
    <property type="match status" value="1"/>
</dbReference>
<gene>
    <name evidence="11" type="ORF">B7R21_14695</name>
</gene>
<keyword evidence="2" id="KW-0813">Transport</keyword>
<dbReference type="CDD" id="cd06579">
    <property type="entry name" value="TM_PBP1_transp_AraH_like"/>
    <property type="match status" value="1"/>
</dbReference>
<evidence type="ECO:0000256" key="7">
    <source>
        <dbReference type="ARBA" id="ARBA00023136"/>
    </source>
</evidence>
<feature type="transmembrane region" description="Helical" evidence="10">
    <location>
        <begin position="182"/>
        <end position="203"/>
    </location>
</feature>
<evidence type="ECO:0000313" key="11">
    <source>
        <dbReference type="EMBL" id="RFA07442.1"/>
    </source>
</evidence>
<evidence type="ECO:0000256" key="9">
    <source>
        <dbReference type="SAM" id="MobiDB-lite"/>
    </source>
</evidence>
<dbReference type="PANTHER" id="PTHR32196:SF71">
    <property type="entry name" value="AUTOINDUCER 2 IMPORT SYSTEM PERMEASE PROTEIN LSRD"/>
    <property type="match status" value="1"/>
</dbReference>
<feature type="transmembrane region" description="Helical" evidence="10">
    <location>
        <begin position="234"/>
        <end position="255"/>
    </location>
</feature>
<feature type="transmembrane region" description="Helical" evidence="10">
    <location>
        <begin position="267"/>
        <end position="286"/>
    </location>
</feature>
<evidence type="ECO:0000256" key="1">
    <source>
        <dbReference type="ARBA" id="ARBA00004651"/>
    </source>
</evidence>
<evidence type="ECO:0000256" key="6">
    <source>
        <dbReference type="ARBA" id="ARBA00022989"/>
    </source>
</evidence>
<keyword evidence="4" id="KW-0997">Cell inner membrane</keyword>
<feature type="transmembrane region" description="Helical" evidence="10">
    <location>
        <begin position="114"/>
        <end position="137"/>
    </location>
</feature>
<dbReference type="PANTHER" id="PTHR32196">
    <property type="entry name" value="ABC TRANSPORTER PERMEASE PROTEIN YPHD-RELATED-RELATED"/>
    <property type="match status" value="1"/>
</dbReference>
<comment type="caution">
    <text evidence="11">The sequence shown here is derived from an EMBL/GenBank/DDBJ whole genome shotgun (WGS) entry which is preliminary data.</text>
</comment>
<proteinExistence type="predicted"/>
<evidence type="ECO:0000256" key="5">
    <source>
        <dbReference type="ARBA" id="ARBA00022692"/>
    </source>
</evidence>
<evidence type="ECO:0000256" key="8">
    <source>
        <dbReference type="ARBA" id="ARBA00039381"/>
    </source>
</evidence>
<keyword evidence="5 10" id="KW-0812">Transmembrane</keyword>
<feature type="region of interest" description="Disordered" evidence="9">
    <location>
        <begin position="1"/>
        <end position="21"/>
    </location>
</feature>
<dbReference type="EMBL" id="NBXA01000026">
    <property type="protein sequence ID" value="RFA07442.1"/>
    <property type="molecule type" value="Genomic_DNA"/>
</dbReference>
<evidence type="ECO:0000256" key="4">
    <source>
        <dbReference type="ARBA" id="ARBA00022519"/>
    </source>
</evidence>
<sequence length="343" mass="35918">MSASTATPTATNPPPLKHDFTAPPKSQFSWAGFTERWALVGGLAVLVIACIIIFPQFRTASLFTTMVNAQSLVLLLGLTATVILRLGDFDLSIAQTMVATGAIVAQLVKLGVPAPLAILAGLALGVIVGLINALLVVRIGVDSFVATLGSFTALSGLSYLITNSRIISGIPDGFVDFARSQLLGIPLITWYAWILVIVLWYVYQRTPLGRYTLFIGGNRNAARLSGVPVNRIRAGAYIVSGLLASFIGICFIGYFGAVDPSVGGQYMLQPFAAAFLGATAISVGRFNAFGTVAALYLLTVGITALQLLGAQTWVSNVFYGVALMVAVTAAKIAGSRRGGGQAK</sequence>
<keyword evidence="6 10" id="KW-1133">Transmembrane helix</keyword>
<dbReference type="RefSeq" id="WP_116283983.1">
    <property type="nucleotide sequence ID" value="NZ_NBXA01000026.1"/>
</dbReference>
<dbReference type="GO" id="GO:0022857">
    <property type="term" value="F:transmembrane transporter activity"/>
    <property type="evidence" value="ECO:0007669"/>
    <property type="project" value="InterPro"/>
</dbReference>
<feature type="transmembrane region" description="Helical" evidence="10">
    <location>
        <begin position="293"/>
        <end position="311"/>
    </location>
</feature>
<name>A0A3E0VC43_9MICO</name>
<reference evidence="11 12" key="1">
    <citation type="submission" date="2017-04" db="EMBL/GenBank/DDBJ databases">
        <title>Comparative genome analysis of Subtercola boreus.</title>
        <authorList>
            <person name="Cho Y.-J."/>
            <person name="Cho A."/>
            <person name="Kim O.-S."/>
            <person name="Lee J.-I."/>
        </authorList>
    </citation>
    <scope>NUCLEOTIDE SEQUENCE [LARGE SCALE GENOMIC DNA]</scope>
    <source>
        <strain evidence="11 12">P27444</strain>
    </source>
</reference>
<feature type="compositionally biased region" description="Low complexity" evidence="9">
    <location>
        <begin position="1"/>
        <end position="10"/>
    </location>
</feature>
<feature type="transmembrane region" description="Helical" evidence="10">
    <location>
        <begin position="63"/>
        <end position="84"/>
    </location>
</feature>
<evidence type="ECO:0000313" key="12">
    <source>
        <dbReference type="Proteomes" id="UP000256709"/>
    </source>
</evidence>
<accession>A0A3E0VC43</accession>
<evidence type="ECO:0000256" key="2">
    <source>
        <dbReference type="ARBA" id="ARBA00022448"/>
    </source>
</evidence>
<evidence type="ECO:0000256" key="3">
    <source>
        <dbReference type="ARBA" id="ARBA00022475"/>
    </source>
</evidence>
<feature type="transmembrane region" description="Helical" evidence="10">
    <location>
        <begin position="317"/>
        <end position="334"/>
    </location>
</feature>
<keyword evidence="7 10" id="KW-0472">Membrane</keyword>
<feature type="transmembrane region" description="Helical" evidence="10">
    <location>
        <begin position="144"/>
        <end position="162"/>
    </location>
</feature>
<organism evidence="11 12">
    <name type="scientific">Subtercola boreus</name>
    <dbReference type="NCBI Taxonomy" id="120213"/>
    <lineage>
        <taxon>Bacteria</taxon>
        <taxon>Bacillati</taxon>
        <taxon>Actinomycetota</taxon>
        <taxon>Actinomycetes</taxon>
        <taxon>Micrococcales</taxon>
        <taxon>Microbacteriaceae</taxon>
        <taxon>Subtercola</taxon>
    </lineage>
</organism>
<dbReference type="OrthoDB" id="9808136at2"/>
<evidence type="ECO:0000256" key="10">
    <source>
        <dbReference type="SAM" id="Phobius"/>
    </source>
</evidence>
<comment type="subcellular location">
    <subcellularLocation>
        <location evidence="1">Cell membrane</location>
        <topology evidence="1">Multi-pass membrane protein</topology>
    </subcellularLocation>
</comment>
<dbReference type="AlphaFoldDB" id="A0A3E0VC43"/>
<dbReference type="Proteomes" id="UP000256709">
    <property type="component" value="Unassembled WGS sequence"/>
</dbReference>
<feature type="transmembrane region" description="Helical" evidence="10">
    <location>
        <begin position="37"/>
        <end position="57"/>
    </location>
</feature>